<dbReference type="InterPro" id="IPR052574">
    <property type="entry name" value="CDIRP"/>
</dbReference>
<dbReference type="Gene3D" id="3.80.10.10">
    <property type="entry name" value="Ribonuclease Inhibitor"/>
    <property type="match status" value="2"/>
</dbReference>
<dbReference type="SUPFAM" id="SSF52058">
    <property type="entry name" value="L domain-like"/>
    <property type="match status" value="1"/>
</dbReference>
<gene>
    <name evidence="4" type="ORF">TPC1_13872</name>
</gene>
<dbReference type="AlphaFoldDB" id="A0A146KDG9"/>
<reference evidence="4" key="1">
    <citation type="submission" date="2015-07" db="EMBL/GenBank/DDBJ databases">
        <title>Adaptation to a free-living lifestyle via gene acquisitions in the diplomonad Trepomonas sp. PC1.</title>
        <authorList>
            <person name="Xu F."/>
            <person name="Jerlstrom-Hultqvist J."/>
            <person name="Kolisko M."/>
            <person name="Simpson A.G.B."/>
            <person name="Roger A.J."/>
            <person name="Svard S.G."/>
            <person name="Andersson J.O."/>
        </authorList>
    </citation>
    <scope>NUCLEOTIDE SEQUENCE</scope>
    <source>
        <strain evidence="4">PC1</strain>
    </source>
</reference>
<dbReference type="InterPro" id="IPR001611">
    <property type="entry name" value="Leu-rich_rpt"/>
</dbReference>
<dbReference type="EMBL" id="GDID01002871">
    <property type="protein sequence ID" value="JAP93735.1"/>
    <property type="molecule type" value="Transcribed_RNA"/>
</dbReference>
<evidence type="ECO:0000313" key="4">
    <source>
        <dbReference type="EMBL" id="JAP93735.1"/>
    </source>
</evidence>
<dbReference type="PANTHER" id="PTHR47566:SF1">
    <property type="entry name" value="PROTEIN NUD1"/>
    <property type="match status" value="1"/>
</dbReference>
<keyword evidence="2" id="KW-0677">Repeat</keyword>
<keyword evidence="1" id="KW-0433">Leucine-rich repeat</keyword>
<dbReference type="SMART" id="SM00365">
    <property type="entry name" value="LRR_SD22"/>
    <property type="match status" value="4"/>
</dbReference>
<dbReference type="InterPro" id="IPR003591">
    <property type="entry name" value="Leu-rich_rpt_typical-subtyp"/>
</dbReference>
<feature type="non-terminal residue" evidence="4">
    <location>
        <position position="1"/>
    </location>
</feature>
<dbReference type="Pfam" id="PF12799">
    <property type="entry name" value="LRR_4"/>
    <property type="match status" value="3"/>
</dbReference>
<keyword evidence="3" id="KW-0175">Coiled coil</keyword>
<dbReference type="PROSITE" id="PS51450">
    <property type="entry name" value="LRR"/>
    <property type="match status" value="3"/>
</dbReference>
<feature type="coiled-coil region" evidence="3">
    <location>
        <begin position="323"/>
        <end position="399"/>
    </location>
</feature>
<dbReference type="PANTHER" id="PTHR47566">
    <property type="match status" value="1"/>
</dbReference>
<evidence type="ECO:0000256" key="3">
    <source>
        <dbReference type="SAM" id="Coils"/>
    </source>
</evidence>
<sequence length="421" mass="48682">FIHQNREQLDMSRANQATTELVIVKVKKLLNLENINLPQLKKCQISFSNVQQLGFLSSSNKIEELKVNSNRIASVQDLEALNTLKHFNCTDNRLKSLLPLRNNYLLQELFAGSNEIQDLEFIKQMHSLVTLYLNKNCISQIDLLRNCKKLRQLFLGSNQIADLGSLSFLPQLEVLHLFSNRISQLNVQNLVNLKVLQLQNNQISSIRQLSFLTQLKSLNLEGNDLQSCQLLFLVTCPLEECYLQRNPLCLDQNVKQKINFCLQNCFLGDQMTELQAENPFTLQEFQQIQLEFSNKEDLKLLLQRKNQDEFDSNKKLLQLKRILLAKNDKITELKSQIDEIDAENDALKREIQAKSDSKAKNYAKIEEQRKRIKSQDEYITGLKEEQTELQIDLENTQKKKKAFAVKAAGFQSVLDQLIAKK</sequence>
<accession>A0A146KDG9</accession>
<evidence type="ECO:0000256" key="1">
    <source>
        <dbReference type="ARBA" id="ARBA00022614"/>
    </source>
</evidence>
<organism evidence="4">
    <name type="scientific">Trepomonas sp. PC1</name>
    <dbReference type="NCBI Taxonomy" id="1076344"/>
    <lineage>
        <taxon>Eukaryota</taxon>
        <taxon>Metamonada</taxon>
        <taxon>Diplomonadida</taxon>
        <taxon>Hexamitidae</taxon>
        <taxon>Hexamitinae</taxon>
        <taxon>Trepomonas</taxon>
    </lineage>
</organism>
<dbReference type="InterPro" id="IPR032675">
    <property type="entry name" value="LRR_dom_sf"/>
</dbReference>
<dbReference type="SMART" id="SM00369">
    <property type="entry name" value="LRR_TYP"/>
    <property type="match status" value="3"/>
</dbReference>
<protein>
    <submittedName>
        <fullName evidence="4">Leucine rich repeats-containing protein</fullName>
    </submittedName>
</protein>
<dbReference type="GO" id="GO:0035591">
    <property type="term" value="F:signaling adaptor activity"/>
    <property type="evidence" value="ECO:0007669"/>
    <property type="project" value="TreeGrafter"/>
</dbReference>
<proteinExistence type="predicted"/>
<name>A0A146KDG9_9EUKA</name>
<dbReference type="InterPro" id="IPR025875">
    <property type="entry name" value="Leu-rich_rpt_4"/>
</dbReference>
<evidence type="ECO:0000256" key="2">
    <source>
        <dbReference type="ARBA" id="ARBA00022737"/>
    </source>
</evidence>